<protein>
    <recommendedName>
        <fullName evidence="3">Transposase Tnp1/En/Spm-like domain-containing protein</fullName>
    </recommendedName>
</protein>
<accession>A0ABM4W323</accession>
<evidence type="ECO:0000313" key="4">
    <source>
        <dbReference type="Proteomes" id="UP001652660"/>
    </source>
</evidence>
<dbReference type="InterPro" id="IPR004252">
    <property type="entry name" value="Probable_transposase_24"/>
</dbReference>
<dbReference type="PANTHER" id="PTHR33144:SF55">
    <property type="entry name" value="CHROMATIN REMODELER BROMODOMAIN FAMILY"/>
    <property type="match status" value="1"/>
</dbReference>
<dbReference type="PANTHER" id="PTHR33144">
    <property type="entry name" value="OS10G0409366 PROTEIN-RELATED"/>
    <property type="match status" value="1"/>
</dbReference>
<evidence type="ECO:0000259" key="3">
    <source>
        <dbReference type="Pfam" id="PF03017"/>
    </source>
</evidence>
<organism evidence="4 5">
    <name type="scientific">Coffea arabica</name>
    <name type="common">Arabian coffee</name>
    <dbReference type="NCBI Taxonomy" id="13443"/>
    <lineage>
        <taxon>Eukaryota</taxon>
        <taxon>Viridiplantae</taxon>
        <taxon>Streptophyta</taxon>
        <taxon>Embryophyta</taxon>
        <taxon>Tracheophyta</taxon>
        <taxon>Spermatophyta</taxon>
        <taxon>Magnoliopsida</taxon>
        <taxon>eudicotyledons</taxon>
        <taxon>Gunneridae</taxon>
        <taxon>Pentapetalae</taxon>
        <taxon>asterids</taxon>
        <taxon>lamiids</taxon>
        <taxon>Gentianales</taxon>
        <taxon>Rubiaceae</taxon>
        <taxon>Ixoroideae</taxon>
        <taxon>Gardenieae complex</taxon>
        <taxon>Bertiereae - Coffeeae clade</taxon>
        <taxon>Coffeeae</taxon>
        <taxon>Coffea</taxon>
    </lineage>
</organism>
<evidence type="ECO:0000256" key="2">
    <source>
        <dbReference type="SAM" id="MobiDB-lite"/>
    </source>
</evidence>
<dbReference type="Pfam" id="PF03004">
    <property type="entry name" value="Transposase_24"/>
    <property type="match status" value="1"/>
</dbReference>
<feature type="domain" description="Transposase Tnp1/En/Spm-like" evidence="3">
    <location>
        <begin position="332"/>
        <end position="392"/>
    </location>
</feature>
<feature type="region of interest" description="Disordered" evidence="2">
    <location>
        <begin position="297"/>
        <end position="317"/>
    </location>
</feature>
<keyword evidence="4" id="KW-1185">Reference proteome</keyword>
<sequence length="408" mass="45898">MARTKRQKITGNTLVDQHEDIAENQIHIEESNSTASYFMVIDEENADENSQRKTGGPTYMTEIWGKPSSCHRYKVRFDKDGEPVGKNKSKFIEFLGTIARNGKYTPLDLTDWHEMTNDKKQDMLVLVKNTSEKNKMSRTKKTMNHKTRKKSYAQIRKKLMKKLGHLPSRVNMFEHCYTDSNKNPGNDDVAATLQGLKEKVSQLPPGSNDDVGRNDAFAQVFGEDNNGRVRMYGLGVTPSDKWVNVPSHSTCQHIVMEQKASISKMEDKFSEQDQQLKDQAKELAELKAMVCQQQNSGSKTVGSINSTSSNHVSKSPLGARSLQEGDWVDIFNLFDPTKCLAIGRLQGIDPSKVVGGQPLGPCWCEILVQIVMERNEQLIKPYGLLQTIEDALGALIAWPLKLVNIHED</sequence>
<dbReference type="GeneID" id="113716007"/>
<dbReference type="Pfam" id="PF03017">
    <property type="entry name" value="Transposase_23"/>
    <property type="match status" value="1"/>
</dbReference>
<keyword evidence="1" id="KW-0175">Coiled coil</keyword>
<evidence type="ECO:0000256" key="1">
    <source>
        <dbReference type="SAM" id="Coils"/>
    </source>
</evidence>
<name>A0ABM4W323_COFAR</name>
<dbReference type="Proteomes" id="UP001652660">
    <property type="component" value="Chromosome 11c"/>
</dbReference>
<dbReference type="InterPro" id="IPR004264">
    <property type="entry name" value="Transposase_23"/>
</dbReference>
<reference evidence="5" key="1">
    <citation type="submission" date="2025-08" db="UniProtKB">
        <authorList>
            <consortium name="RefSeq"/>
        </authorList>
    </citation>
    <scope>IDENTIFICATION</scope>
    <source>
        <tissue evidence="5">Leaves</tissue>
    </source>
</reference>
<evidence type="ECO:0000313" key="5">
    <source>
        <dbReference type="RefSeq" id="XP_071926181.1"/>
    </source>
</evidence>
<feature type="coiled-coil region" evidence="1">
    <location>
        <begin position="262"/>
        <end position="289"/>
    </location>
</feature>
<gene>
    <name evidence="5" type="primary">LOC113716007</name>
</gene>
<dbReference type="RefSeq" id="XP_071926181.1">
    <property type="nucleotide sequence ID" value="XM_072070080.1"/>
</dbReference>
<proteinExistence type="predicted"/>
<feature type="compositionally biased region" description="Polar residues" evidence="2">
    <location>
        <begin position="297"/>
        <end position="313"/>
    </location>
</feature>